<reference evidence="2" key="1">
    <citation type="submission" date="2021-02" db="EMBL/GenBank/DDBJ databases">
        <authorList>
            <person name="Dougan E. K."/>
            <person name="Rhodes N."/>
            <person name="Thang M."/>
            <person name="Chan C."/>
        </authorList>
    </citation>
    <scope>NUCLEOTIDE SEQUENCE</scope>
</reference>
<proteinExistence type="predicted"/>
<dbReference type="AlphaFoldDB" id="A0A812VV39"/>
<dbReference type="Proteomes" id="UP000649617">
    <property type="component" value="Unassembled WGS sequence"/>
</dbReference>
<comment type="caution">
    <text evidence="2">The sequence shown here is derived from an EMBL/GenBank/DDBJ whole genome shotgun (WGS) entry which is preliminary data.</text>
</comment>
<feature type="transmembrane region" description="Helical" evidence="1">
    <location>
        <begin position="29"/>
        <end position="49"/>
    </location>
</feature>
<evidence type="ECO:0000313" key="3">
    <source>
        <dbReference type="Proteomes" id="UP000649617"/>
    </source>
</evidence>
<protein>
    <submittedName>
        <fullName evidence="2">Uncharacterized protein</fullName>
    </submittedName>
</protein>
<organism evidence="2 3">
    <name type="scientific">Symbiodinium pilosum</name>
    <name type="common">Dinoflagellate</name>
    <dbReference type="NCBI Taxonomy" id="2952"/>
    <lineage>
        <taxon>Eukaryota</taxon>
        <taxon>Sar</taxon>
        <taxon>Alveolata</taxon>
        <taxon>Dinophyceae</taxon>
        <taxon>Suessiales</taxon>
        <taxon>Symbiodiniaceae</taxon>
        <taxon>Symbiodinium</taxon>
    </lineage>
</organism>
<keyword evidence="1" id="KW-0472">Membrane</keyword>
<name>A0A812VV39_SYMPI</name>
<feature type="transmembrane region" description="Helical" evidence="1">
    <location>
        <begin position="152"/>
        <end position="176"/>
    </location>
</feature>
<sequence length="208" mass="21860">MGCLTGPWWEASTGLLCGHGCRIQRRVHFILILLFLLCWVGCIIAGTAMRGEASAAAQKRTCSVSSCFSCSGLPASCSGSQESACRRRSQTYRVQCSDCATRLSRECSEFVTGYSSVTLNGAPPAVGEDVDCFEADDGLSCADPGSGSFPAIFQYAFGFVGGVPIGFLFLWLAAFFGSMFVKTMHAAPAPPPAQGQVIGGAPVPGFRV</sequence>
<accession>A0A812VV39</accession>
<gene>
    <name evidence="2" type="ORF">SPIL2461_LOCUS17101</name>
</gene>
<keyword evidence="1" id="KW-0812">Transmembrane</keyword>
<keyword evidence="3" id="KW-1185">Reference proteome</keyword>
<keyword evidence="1" id="KW-1133">Transmembrane helix</keyword>
<dbReference type="EMBL" id="CAJNIZ010042949">
    <property type="protein sequence ID" value="CAE7644282.1"/>
    <property type="molecule type" value="Genomic_DNA"/>
</dbReference>
<evidence type="ECO:0000313" key="2">
    <source>
        <dbReference type="EMBL" id="CAE7644282.1"/>
    </source>
</evidence>
<evidence type="ECO:0000256" key="1">
    <source>
        <dbReference type="SAM" id="Phobius"/>
    </source>
</evidence>